<reference evidence="2" key="1">
    <citation type="journal article" date="2014" name="Int. J. Syst. Evol. Microbiol.">
        <title>Complete genome of a new Firmicutes species belonging to the dominant human colonic microbiota ('Ruminococcus bicirculans') reveals two chromosomes and a selective capacity to utilize plant glucans.</title>
        <authorList>
            <consortium name="NISC Comparative Sequencing Program"/>
            <person name="Wegmann U."/>
            <person name="Louis P."/>
            <person name="Goesmann A."/>
            <person name="Henrissat B."/>
            <person name="Duncan S.H."/>
            <person name="Flint H.J."/>
        </authorList>
    </citation>
    <scope>NUCLEOTIDE SEQUENCE</scope>
    <source>
        <strain evidence="2">NBRC 108216</strain>
    </source>
</reference>
<name>A0ABQ5V366_9PROT</name>
<protein>
    <recommendedName>
        <fullName evidence="1">Carrier domain-containing protein</fullName>
    </recommendedName>
</protein>
<dbReference type="RefSeq" id="WP_284374106.1">
    <property type="nucleotide sequence ID" value="NZ_BSNJ01000008.1"/>
</dbReference>
<dbReference type="Proteomes" id="UP001161390">
    <property type="component" value="Unassembled WGS sequence"/>
</dbReference>
<reference evidence="2" key="2">
    <citation type="submission" date="2023-01" db="EMBL/GenBank/DDBJ databases">
        <title>Draft genome sequence of Algimonas porphyrae strain NBRC 108216.</title>
        <authorList>
            <person name="Sun Q."/>
            <person name="Mori K."/>
        </authorList>
    </citation>
    <scope>NUCLEOTIDE SEQUENCE</scope>
    <source>
        <strain evidence="2">NBRC 108216</strain>
    </source>
</reference>
<proteinExistence type="predicted"/>
<evidence type="ECO:0000313" key="3">
    <source>
        <dbReference type="Proteomes" id="UP001161390"/>
    </source>
</evidence>
<feature type="domain" description="Carrier" evidence="1">
    <location>
        <begin position="7"/>
        <end position="84"/>
    </location>
</feature>
<evidence type="ECO:0000313" key="2">
    <source>
        <dbReference type="EMBL" id="GLQ21975.1"/>
    </source>
</evidence>
<dbReference type="SUPFAM" id="SSF47336">
    <property type="entry name" value="ACP-like"/>
    <property type="match status" value="1"/>
</dbReference>
<keyword evidence="3" id="KW-1185">Reference proteome</keyword>
<dbReference type="Pfam" id="PF00550">
    <property type="entry name" value="PP-binding"/>
    <property type="match status" value="1"/>
</dbReference>
<dbReference type="InterPro" id="IPR009081">
    <property type="entry name" value="PP-bd_ACP"/>
</dbReference>
<gene>
    <name evidence="2" type="ORF">GCM10007854_29300</name>
</gene>
<dbReference type="InterPro" id="IPR036736">
    <property type="entry name" value="ACP-like_sf"/>
</dbReference>
<sequence length="86" mass="9707">MTIITQDAVRAVIIDFAAHENRKIDGEVTNDRKLLDDRIIDSLSFLNLIMFMEERFGIELDLSDFEAVDFETVSDLADALSDIAKA</sequence>
<dbReference type="Gene3D" id="1.10.1200.10">
    <property type="entry name" value="ACP-like"/>
    <property type="match status" value="1"/>
</dbReference>
<accession>A0ABQ5V366</accession>
<dbReference type="PROSITE" id="PS50075">
    <property type="entry name" value="CARRIER"/>
    <property type="match status" value="1"/>
</dbReference>
<evidence type="ECO:0000259" key="1">
    <source>
        <dbReference type="PROSITE" id="PS50075"/>
    </source>
</evidence>
<organism evidence="2 3">
    <name type="scientific">Algimonas porphyrae</name>
    <dbReference type="NCBI Taxonomy" id="1128113"/>
    <lineage>
        <taxon>Bacteria</taxon>
        <taxon>Pseudomonadati</taxon>
        <taxon>Pseudomonadota</taxon>
        <taxon>Alphaproteobacteria</taxon>
        <taxon>Maricaulales</taxon>
        <taxon>Robiginitomaculaceae</taxon>
        <taxon>Algimonas</taxon>
    </lineage>
</organism>
<dbReference type="EMBL" id="BSNJ01000008">
    <property type="protein sequence ID" value="GLQ21975.1"/>
    <property type="molecule type" value="Genomic_DNA"/>
</dbReference>
<comment type="caution">
    <text evidence="2">The sequence shown here is derived from an EMBL/GenBank/DDBJ whole genome shotgun (WGS) entry which is preliminary data.</text>
</comment>